<dbReference type="GO" id="GO:0005634">
    <property type="term" value="C:nucleus"/>
    <property type="evidence" value="ECO:0007669"/>
    <property type="project" value="TreeGrafter"/>
</dbReference>
<feature type="compositionally biased region" description="Polar residues" evidence="4">
    <location>
        <begin position="34"/>
        <end position="43"/>
    </location>
</feature>
<feature type="region of interest" description="Disordered" evidence="4">
    <location>
        <begin position="325"/>
        <end position="367"/>
    </location>
</feature>
<organism evidence="6 7">
    <name type="scientific">Aspergillus luchuensis (strain CBS 106.47)</name>
    <dbReference type="NCBI Taxonomy" id="1137211"/>
    <lineage>
        <taxon>Eukaryota</taxon>
        <taxon>Fungi</taxon>
        <taxon>Dikarya</taxon>
        <taxon>Ascomycota</taxon>
        <taxon>Pezizomycotina</taxon>
        <taxon>Eurotiomycetes</taxon>
        <taxon>Eurotiomycetidae</taxon>
        <taxon>Eurotiales</taxon>
        <taxon>Aspergillaceae</taxon>
        <taxon>Aspergillus</taxon>
        <taxon>Aspergillus subgen. Circumdati</taxon>
    </lineage>
</organism>
<comment type="similarity">
    <text evidence="2">Belongs to the 5'-AMP-activated protein kinase beta subunit family.</text>
</comment>
<dbReference type="SUPFAM" id="SSF81296">
    <property type="entry name" value="E set domains"/>
    <property type="match status" value="1"/>
</dbReference>
<keyword evidence="3" id="KW-0963">Cytoplasm</keyword>
<feature type="compositionally biased region" description="Basic and acidic residues" evidence="4">
    <location>
        <begin position="325"/>
        <end position="336"/>
    </location>
</feature>
<name>A0A1M3THA3_ASPLC</name>
<evidence type="ECO:0000256" key="4">
    <source>
        <dbReference type="SAM" id="MobiDB-lite"/>
    </source>
</evidence>
<dbReference type="Gene3D" id="6.20.250.60">
    <property type="match status" value="1"/>
</dbReference>
<dbReference type="EMBL" id="KV878242">
    <property type="protein sequence ID" value="OJZ86151.1"/>
    <property type="molecule type" value="Genomic_DNA"/>
</dbReference>
<dbReference type="InterPro" id="IPR006828">
    <property type="entry name" value="ASC_dom"/>
</dbReference>
<proteinExistence type="inferred from homology"/>
<evidence type="ECO:0000256" key="3">
    <source>
        <dbReference type="ARBA" id="ARBA00022490"/>
    </source>
</evidence>
<evidence type="ECO:0000313" key="7">
    <source>
        <dbReference type="Proteomes" id="UP000184063"/>
    </source>
</evidence>
<dbReference type="InterPro" id="IPR013783">
    <property type="entry name" value="Ig-like_fold"/>
</dbReference>
<accession>A0A1M3THA3</accession>
<sequence>MGNNPSKPPAGDAQSPSAPPAAAGDKKVARRSSIHTPSGTTKASAADPSATRETATGLPTSQVQPSVQQRLQSRNVTDLPTRNLDRPDRQVPKKPDARSRDIPAPDPSNPVQVPGSRAAAKRDPVAPSGPPPHAYYSASVHLQRPPRMPLPIGDATATPGSPIIGPEDSYMGSVAPDHLLDENRDSKQSAVAGATVDDDEALDELQPYTPSGVGRAVPTLIEWTAPGDKVYVTGTFVNWEKKFRLHRRYVMVVASTVPYVQSHCSLSGLENNPGVLSTRLNLRPGTHHLKFIVDGEMRASDNLPTAVDFTNHLVNYIEISADDVNRSRRESDKVPDGVRPPQVIPGPVGNDQVGSTVEEQSDREEPEEIPLGDFRGVIPQFLLDLDREEETPEYQQAVNIVGDAPTPPSLPLFLGKSILNGTTPMKDDSSVLNYPNHTVLNHLATSSIKNGVLATSVTTRYKRKYVTTILYKPTDDITG</sequence>
<dbReference type="InterPro" id="IPR037256">
    <property type="entry name" value="ASC_dom_sf"/>
</dbReference>
<evidence type="ECO:0000259" key="5">
    <source>
        <dbReference type="SMART" id="SM01010"/>
    </source>
</evidence>
<dbReference type="VEuPathDB" id="FungiDB:ASPFODRAFT_33736"/>
<feature type="compositionally biased region" description="Basic and acidic residues" evidence="4">
    <location>
        <begin position="83"/>
        <end position="103"/>
    </location>
</feature>
<evidence type="ECO:0000256" key="1">
    <source>
        <dbReference type="ARBA" id="ARBA00004496"/>
    </source>
</evidence>
<dbReference type="Pfam" id="PF16561">
    <property type="entry name" value="AMPK1_CBM"/>
    <property type="match status" value="1"/>
</dbReference>
<dbReference type="AlphaFoldDB" id="A0A1M3THA3"/>
<reference evidence="7" key="1">
    <citation type="journal article" date="2017" name="Genome Biol.">
        <title>Comparative genomics reveals high biological diversity and specific adaptations in the industrially and medically important fungal genus Aspergillus.</title>
        <authorList>
            <person name="de Vries R.P."/>
            <person name="Riley R."/>
            <person name="Wiebenga A."/>
            <person name="Aguilar-Osorio G."/>
            <person name="Amillis S."/>
            <person name="Uchima C.A."/>
            <person name="Anderluh G."/>
            <person name="Asadollahi M."/>
            <person name="Askin M."/>
            <person name="Barry K."/>
            <person name="Battaglia E."/>
            <person name="Bayram O."/>
            <person name="Benocci T."/>
            <person name="Braus-Stromeyer S.A."/>
            <person name="Caldana C."/>
            <person name="Canovas D."/>
            <person name="Cerqueira G.C."/>
            <person name="Chen F."/>
            <person name="Chen W."/>
            <person name="Choi C."/>
            <person name="Clum A."/>
            <person name="Dos Santos R.A."/>
            <person name="Damasio A.R."/>
            <person name="Diallinas G."/>
            <person name="Emri T."/>
            <person name="Fekete E."/>
            <person name="Flipphi M."/>
            <person name="Freyberg S."/>
            <person name="Gallo A."/>
            <person name="Gournas C."/>
            <person name="Habgood R."/>
            <person name="Hainaut M."/>
            <person name="Harispe M.L."/>
            <person name="Henrissat B."/>
            <person name="Hilden K.S."/>
            <person name="Hope R."/>
            <person name="Hossain A."/>
            <person name="Karabika E."/>
            <person name="Karaffa L."/>
            <person name="Karanyi Z."/>
            <person name="Krasevec N."/>
            <person name="Kuo A."/>
            <person name="Kusch H."/>
            <person name="LaButti K."/>
            <person name="Lagendijk E.L."/>
            <person name="Lapidus A."/>
            <person name="Levasseur A."/>
            <person name="Lindquist E."/>
            <person name="Lipzen A."/>
            <person name="Logrieco A.F."/>
            <person name="MacCabe A."/>
            <person name="Maekelae M.R."/>
            <person name="Malavazi I."/>
            <person name="Melin P."/>
            <person name="Meyer V."/>
            <person name="Mielnichuk N."/>
            <person name="Miskei M."/>
            <person name="Molnar A.P."/>
            <person name="Mule G."/>
            <person name="Ngan C.Y."/>
            <person name="Orejas M."/>
            <person name="Orosz E."/>
            <person name="Ouedraogo J.P."/>
            <person name="Overkamp K.M."/>
            <person name="Park H.-S."/>
            <person name="Perrone G."/>
            <person name="Piumi F."/>
            <person name="Punt P.J."/>
            <person name="Ram A.F."/>
            <person name="Ramon A."/>
            <person name="Rauscher S."/>
            <person name="Record E."/>
            <person name="Riano-Pachon D.M."/>
            <person name="Robert V."/>
            <person name="Roehrig J."/>
            <person name="Ruller R."/>
            <person name="Salamov A."/>
            <person name="Salih N.S."/>
            <person name="Samson R.A."/>
            <person name="Sandor E."/>
            <person name="Sanguinetti M."/>
            <person name="Schuetze T."/>
            <person name="Sepcic K."/>
            <person name="Shelest E."/>
            <person name="Sherlock G."/>
            <person name="Sophianopoulou V."/>
            <person name="Squina F.M."/>
            <person name="Sun H."/>
            <person name="Susca A."/>
            <person name="Todd R.B."/>
            <person name="Tsang A."/>
            <person name="Unkles S.E."/>
            <person name="van de Wiele N."/>
            <person name="van Rossen-Uffink D."/>
            <person name="Oliveira J.V."/>
            <person name="Vesth T.C."/>
            <person name="Visser J."/>
            <person name="Yu J.-H."/>
            <person name="Zhou M."/>
            <person name="Andersen M.R."/>
            <person name="Archer D.B."/>
            <person name="Baker S.E."/>
            <person name="Benoit I."/>
            <person name="Brakhage A.A."/>
            <person name="Braus G.H."/>
            <person name="Fischer R."/>
            <person name="Frisvad J.C."/>
            <person name="Goldman G.H."/>
            <person name="Houbraken J."/>
            <person name="Oakley B."/>
            <person name="Pocsi I."/>
            <person name="Scazzocchio C."/>
            <person name="Seiboth B."/>
            <person name="vanKuyk P.A."/>
            <person name="Wortman J."/>
            <person name="Dyer P.S."/>
            <person name="Grigoriev I.V."/>
        </authorList>
    </citation>
    <scope>NUCLEOTIDE SEQUENCE [LARGE SCALE GENOMIC DNA]</scope>
    <source>
        <strain evidence="7">CBS 106.47</strain>
    </source>
</reference>
<dbReference type="GO" id="GO:0007165">
    <property type="term" value="P:signal transduction"/>
    <property type="evidence" value="ECO:0007669"/>
    <property type="project" value="UniProtKB-ARBA"/>
</dbReference>
<dbReference type="Gene3D" id="2.60.40.10">
    <property type="entry name" value="Immunoglobulins"/>
    <property type="match status" value="1"/>
</dbReference>
<feature type="compositionally biased region" description="Polar residues" evidence="4">
    <location>
        <begin position="51"/>
        <end position="80"/>
    </location>
</feature>
<feature type="region of interest" description="Disordered" evidence="4">
    <location>
        <begin position="1"/>
        <end position="137"/>
    </location>
</feature>
<dbReference type="PANTHER" id="PTHR10343">
    <property type="entry name" value="5'-AMP-ACTIVATED PROTEIN KINASE , BETA SUBUNIT"/>
    <property type="match status" value="1"/>
</dbReference>
<dbReference type="GO" id="GO:0005737">
    <property type="term" value="C:cytoplasm"/>
    <property type="evidence" value="ECO:0007669"/>
    <property type="project" value="UniProtKB-SubCell"/>
</dbReference>
<gene>
    <name evidence="6" type="ORF">ASPFODRAFT_33736</name>
</gene>
<feature type="domain" description="Association with the SNF1 complex (ASC)" evidence="5">
    <location>
        <begin position="367"/>
        <end position="474"/>
    </location>
</feature>
<dbReference type="InterPro" id="IPR050827">
    <property type="entry name" value="CRP1_MDG1_kinase"/>
</dbReference>
<comment type="subcellular location">
    <subcellularLocation>
        <location evidence="1">Cytoplasm</location>
    </subcellularLocation>
</comment>
<feature type="compositionally biased region" description="Low complexity" evidence="4">
    <location>
        <begin position="9"/>
        <end position="23"/>
    </location>
</feature>
<dbReference type="InterPro" id="IPR032640">
    <property type="entry name" value="AMPK1_CBM"/>
</dbReference>
<evidence type="ECO:0000313" key="6">
    <source>
        <dbReference type="EMBL" id="OJZ86151.1"/>
    </source>
</evidence>
<dbReference type="GO" id="GO:0031588">
    <property type="term" value="C:nucleotide-activated protein kinase complex"/>
    <property type="evidence" value="ECO:0007669"/>
    <property type="project" value="TreeGrafter"/>
</dbReference>
<dbReference type="Proteomes" id="UP000184063">
    <property type="component" value="Unassembled WGS sequence"/>
</dbReference>
<dbReference type="GO" id="GO:0019901">
    <property type="term" value="F:protein kinase binding"/>
    <property type="evidence" value="ECO:0007669"/>
    <property type="project" value="TreeGrafter"/>
</dbReference>
<dbReference type="OrthoDB" id="531008at2759"/>
<protein>
    <submittedName>
        <fullName evidence="6">Carbohydrate-binding module family 48 protein</fullName>
    </submittedName>
</protein>
<dbReference type="SUPFAM" id="SSF160219">
    <property type="entry name" value="AMPKBI-like"/>
    <property type="match status" value="1"/>
</dbReference>
<dbReference type="Pfam" id="PF04739">
    <property type="entry name" value="AMPKBI"/>
    <property type="match status" value="1"/>
</dbReference>
<dbReference type="FunFam" id="2.60.40.10:FF:000562">
    <property type="entry name" value="Snf1 kinase complex beta-subunit Gal83"/>
    <property type="match status" value="1"/>
</dbReference>
<dbReference type="SMART" id="SM01010">
    <property type="entry name" value="AMPKBI"/>
    <property type="match status" value="1"/>
</dbReference>
<dbReference type="CDD" id="cd02859">
    <property type="entry name" value="E_set_AMPKbeta_like_N"/>
    <property type="match status" value="1"/>
</dbReference>
<dbReference type="InterPro" id="IPR014756">
    <property type="entry name" value="Ig_E-set"/>
</dbReference>
<dbReference type="PANTHER" id="PTHR10343:SF84">
    <property type="entry name" value="5'-AMP-ACTIVATED PROTEIN KINASE SUBUNIT BETA-1"/>
    <property type="match status" value="1"/>
</dbReference>
<evidence type="ECO:0000256" key="2">
    <source>
        <dbReference type="ARBA" id="ARBA00010926"/>
    </source>
</evidence>